<dbReference type="PANTHER" id="PTHR17695">
    <property type="entry name" value="SMALL SUBUNIT PROCESSOME COMPONENT 20 HOMOLOG"/>
    <property type="match status" value="1"/>
</dbReference>
<proteinExistence type="predicted"/>
<sequence length="2667" mass="301021">MLAIKRKLTKPANKRKGGTASPKRFSYQSFSQKIANLKIDPIRQVRRYVDDEGAQKSFFRPALESWIEMNLSTNFTQFSKEVLPLTDSLPHILHYQNRIMDLLVKYIELEDIHSLEPLLDLLAQFVRDLGEVFEGHFARAVTLLSSIVVKHSDVSVIEWTFNCLAFLLKYLSRLLVPDLRPLFNILSPQLGKVKQKPFVVRFAAEALSFLIRKSKDEPLRVFSRHVFRDLQDNRSSRQYVQGLSSLFLESSISVENTIHSKGPELVRVLCEVTEAIGGSSCPAFDVVQGVIIGLIHHTQAQTFTDIQNTIYEFVEKSTTESTAGNLEMRARLLYVIFTVRKGNRITDWVTGATLLLDLLDYAILIEDDNTVREIAKASAVLLQTADMDVVISKGAKIIERIQKYHGGTHFLFFCDFYARLGSERFQRYLLRYFQRFVSNNWVVHERRLLSLVPKLSSGGYLMRIPYSKDVPELPDTTRWIDAIATSIIEFTQALQDDLKEHSNPNSADTSRGESKDIPQIWAKLEVLPVLVLTGKAPKKLESALAALMHTSLSYCGSMGYQRTYVSLCGKLLSVCCALGLDVGEAEAWNFLQNALPVSGQLLPLLQGAYHFLKASEGKPSQGSYAQGQKTINAFLAILKGSNSDARKLSLKCLGILYKMSHDTSTNSDIIDLSLTIEESKPSLESARSMATYIRRLGSSYAAIPRDNWLSRFIPYHLFGLLTMKFSPIWSDAIEALGKVADVDSDIVSTLAFDWLQSNSTDGSEARRVNIAQPSVPLTSFECSNLRIVDKESDQCIIELDNIEDALKRSLNKALQVMTLPVHIARPQALKILCELPHLAERGSKQLVPLFLEWARTDSLDEEIEGAEEEILGTWSKKDRAAMLALFSKFINPKVLYKSESVYEALLYLLKSGDSRVQLSALKCIFTWKSPAILAYAPNLENLLDETMFRDELTKFIQVDEEESIIQGNHREALLPVLLRILYGRTLSRRNVRSRAKGMASRRTVILAALANFRPAEQEMFIDITLGDLAGLQFIVKADIEGQNEYKFQPEASGKGDVSIRKQLGFIRMMQDMLKQLGSSLLPFASKLLDALLYCLISSGEIGKAAEAGEMVVGVVGEVGKVGEEAEVGVQTEMLEMDMEEEREDDVADEFGKEVYEEPESESETESEKHPSAKSAKAVRQGGLRALNNLFTSCPTFAWTPYMPIIFEYLITPKLKKLSSETSQSPSGILQLLSTWAGSHHTVLFLTNYGDVVPWIAECLATQSAKDEVLQFIFKMLQKIVEIANSADDDQMENTKISEAVQAEILRPYVGTILTKIGGVLQKSPSKEVLESGIETVSQLAPFVVGFETTQLVKICVFLLNQPSRRVNPRTKSGILKILRHFLPLCEMKKGDELFEDTFHSVSSLFGYFKDRESRETLGIVFSVFSGHDHTLEEVGSLCQQLNSFSKRRIDEADFEQRLQAYAAINEEKYQGFNSRQWLPLVYNMLYFVKDNEELAIRTNASYALRRFVEISGQKWMSGERDDYLKILDTVLVPALRAGAREPSELVRMEYVNIMSHVVKSCSDWEEVSDMQVLLVGDDEEANFFNNILHIQQHRRARALRRLATSAQKNRLQSSNIAHFFLPLIEHFIFDQEGNDSHQLTAESITAVSSLAEQLTWSQFRALFKRYIGYIKSKQEIEKTVIRLVGITVDSLSRAWAESPNNSTTKASNDIPPVIDEEGDTEMKSVIGRLAENLPSQNTFVNELLNNFIPTLLAYLNHKEEATVSLRVPVAVSLVKLLKLLPEKLLQQKLPGVLTDICHILRSRAQDSRDMTRKTLTEITVLLGPQYFSFIIRELRGALLRGYQLHVLSFTMHSILVTVLPTYSSGALDYCLSEMMDVVMDDIFGVAGMEKDAVGYISKMKEVKSSKSYDTVELLASTAALSNLNKIVRPIQTLLQENVTLKLVNKIDELLRRIGLGLLKNEAINSRDLLVFCYEVVQEGYRAAVPAVKLSEKPVDEEVQRYLVNLKAPSKTPSQVTTSSYVYKLIRFSLDIMRVVLTKYNNLMTPENLAGWVRVIGDAVLSNHEEVRISALRLLTTVIRVQLPSIDHGVPVFIKQCISFIKSCPSTNAEIAQASLKLTAAILRERKDVAVKESAIAYILTRIKPDLEEPDRQGITFNFIKAVLNRAITIPEVYDVLDDIAQIMVTNQTRSVRDLARGAYLQFIMEYPQGKDRLKKQYAFLMKNLDYPHQTGRSSVLETINLLIMKIGDNLIQDIIRMFFVPLVMVLVNDDSSDCREMAGTLIKRIMERADNERMTTFMNLARQWLDQDDQAALIRLALQLYGLYFEVFQSRAFKEASAVTDRVLGFLANASYDSESEGEPTDWELVYFSLQLWVKIVQFFPQFAFSGERQSMWQVVHNCLSYPHSWIRLSSAKLTGLFFAEFAKSPLEGLPLVNGKGLTFGGDAMVITARRTSAQLNSLELTEELALQVVKNLLFLGRCFHANKLSAKGKSIEEEDLGDEENVLQAQGDNSQKSVLLWLLGRISGIIRNESNMRKIVLGKSSAIKWLAAMTQVIPGEELVPLASTMIMPLYNLLESPENDLIKGLNVLAREVLEMLQSRMGVTAYGQVYSAVKEVVQERRRERKHKRCIQQVADPERAAMKKMKKHERKKVVRKEKATEHRAKRREM</sequence>
<dbReference type="Gene3D" id="1.25.10.10">
    <property type="entry name" value="Leucine-rich Repeat Variant"/>
    <property type="match status" value="4"/>
</dbReference>
<evidence type="ECO:0000313" key="6">
    <source>
        <dbReference type="Proteomes" id="UP000267821"/>
    </source>
</evidence>
<feature type="domain" description="U3 small nucleolar RNA-associated protein 20 N-terminal" evidence="2">
    <location>
        <begin position="873"/>
        <end position="1542"/>
    </location>
</feature>
<dbReference type="InterPro" id="IPR011989">
    <property type="entry name" value="ARM-like"/>
</dbReference>
<feature type="compositionally biased region" description="Basic and acidic residues" evidence="1">
    <location>
        <begin position="2654"/>
        <end position="2667"/>
    </location>
</feature>
<feature type="domain" description="U3 small nucleolar RNA-associated protein 20" evidence="3">
    <location>
        <begin position="1758"/>
        <end position="1975"/>
    </location>
</feature>
<gene>
    <name evidence="5" type="ORF">L211DRAFT_821017</name>
</gene>
<dbReference type="InterPro" id="IPR016024">
    <property type="entry name" value="ARM-type_fold"/>
</dbReference>
<dbReference type="STRING" id="1051890.A0A3N4LY57"/>
<feature type="compositionally biased region" description="Basic residues" evidence="1">
    <location>
        <begin position="2640"/>
        <end position="2653"/>
    </location>
</feature>
<evidence type="ECO:0000256" key="1">
    <source>
        <dbReference type="SAM" id="MobiDB-lite"/>
    </source>
</evidence>
<dbReference type="Pfam" id="PF07539">
    <property type="entry name" value="UTP20_N"/>
    <property type="match status" value="1"/>
</dbReference>
<dbReference type="Pfam" id="PF23099">
    <property type="entry name" value="UTP20_C"/>
    <property type="match status" value="1"/>
</dbReference>
<dbReference type="OrthoDB" id="360653at2759"/>
<dbReference type="InterPro" id="IPR057525">
    <property type="entry name" value="UTP20_C"/>
</dbReference>
<feature type="region of interest" description="Disordered" evidence="1">
    <location>
        <begin position="1153"/>
        <end position="1174"/>
    </location>
</feature>
<dbReference type="InterPro" id="IPR011430">
    <property type="entry name" value="UTP20_N"/>
</dbReference>
<reference evidence="5 6" key="1">
    <citation type="journal article" date="2018" name="Nat. Ecol. Evol.">
        <title>Pezizomycetes genomes reveal the molecular basis of ectomycorrhizal truffle lifestyle.</title>
        <authorList>
            <person name="Murat C."/>
            <person name="Payen T."/>
            <person name="Noel B."/>
            <person name="Kuo A."/>
            <person name="Morin E."/>
            <person name="Chen J."/>
            <person name="Kohler A."/>
            <person name="Krizsan K."/>
            <person name="Balestrini R."/>
            <person name="Da Silva C."/>
            <person name="Montanini B."/>
            <person name="Hainaut M."/>
            <person name="Levati E."/>
            <person name="Barry K.W."/>
            <person name="Belfiori B."/>
            <person name="Cichocki N."/>
            <person name="Clum A."/>
            <person name="Dockter R.B."/>
            <person name="Fauchery L."/>
            <person name="Guy J."/>
            <person name="Iotti M."/>
            <person name="Le Tacon F."/>
            <person name="Lindquist E.A."/>
            <person name="Lipzen A."/>
            <person name="Malagnac F."/>
            <person name="Mello A."/>
            <person name="Molinier V."/>
            <person name="Miyauchi S."/>
            <person name="Poulain J."/>
            <person name="Riccioni C."/>
            <person name="Rubini A."/>
            <person name="Sitrit Y."/>
            <person name="Splivallo R."/>
            <person name="Traeger S."/>
            <person name="Wang M."/>
            <person name="Zifcakova L."/>
            <person name="Wipf D."/>
            <person name="Zambonelli A."/>
            <person name="Paolocci F."/>
            <person name="Nowrousian M."/>
            <person name="Ottonello S."/>
            <person name="Baldrian P."/>
            <person name="Spatafora J.W."/>
            <person name="Henrissat B."/>
            <person name="Nagy L.G."/>
            <person name="Aury J.M."/>
            <person name="Wincker P."/>
            <person name="Grigoriev I.V."/>
            <person name="Bonfante P."/>
            <person name="Martin F.M."/>
        </authorList>
    </citation>
    <scope>NUCLEOTIDE SEQUENCE [LARGE SCALE GENOMIC DNA]</scope>
    <source>
        <strain evidence="5 6">ATCC MYA-4762</strain>
    </source>
</reference>
<dbReference type="InParanoid" id="A0A3N4LY57"/>
<dbReference type="GO" id="GO:0030686">
    <property type="term" value="C:90S preribosome"/>
    <property type="evidence" value="ECO:0007669"/>
    <property type="project" value="TreeGrafter"/>
</dbReference>
<organism evidence="5 6">
    <name type="scientific">Terfezia boudieri ATCC MYA-4762</name>
    <dbReference type="NCBI Taxonomy" id="1051890"/>
    <lineage>
        <taxon>Eukaryota</taxon>
        <taxon>Fungi</taxon>
        <taxon>Dikarya</taxon>
        <taxon>Ascomycota</taxon>
        <taxon>Pezizomycotina</taxon>
        <taxon>Pezizomycetes</taxon>
        <taxon>Pezizales</taxon>
        <taxon>Pezizaceae</taxon>
        <taxon>Terfezia</taxon>
    </lineage>
</organism>
<evidence type="ECO:0000259" key="4">
    <source>
        <dbReference type="Pfam" id="PF23099"/>
    </source>
</evidence>
<dbReference type="GO" id="GO:0032040">
    <property type="term" value="C:small-subunit processome"/>
    <property type="evidence" value="ECO:0007669"/>
    <property type="project" value="TreeGrafter"/>
</dbReference>
<protein>
    <submittedName>
        <fullName evidence="5">Uncharacterized protein</fullName>
    </submittedName>
</protein>
<accession>A0A3N4LY57</accession>
<dbReference type="EMBL" id="ML121535">
    <property type="protein sequence ID" value="RPB26102.1"/>
    <property type="molecule type" value="Genomic_DNA"/>
</dbReference>
<dbReference type="Pfam" id="PF20416">
    <property type="entry name" value="UTP20"/>
    <property type="match status" value="1"/>
</dbReference>
<dbReference type="SUPFAM" id="SSF48371">
    <property type="entry name" value="ARM repeat"/>
    <property type="match status" value="3"/>
</dbReference>
<dbReference type="FunCoup" id="A0A3N4LY57">
    <property type="interactions" value="975"/>
</dbReference>
<dbReference type="InterPro" id="IPR052575">
    <property type="entry name" value="SSU_processome_comp_20"/>
</dbReference>
<evidence type="ECO:0000259" key="3">
    <source>
        <dbReference type="Pfam" id="PF20416"/>
    </source>
</evidence>
<keyword evidence="6" id="KW-1185">Reference proteome</keyword>
<dbReference type="PANTHER" id="PTHR17695:SF11">
    <property type="entry name" value="SMALL SUBUNIT PROCESSOME COMPONENT 20 HOMOLOG"/>
    <property type="match status" value="1"/>
</dbReference>
<feature type="region of interest" description="Disordered" evidence="1">
    <location>
        <begin position="2636"/>
        <end position="2667"/>
    </location>
</feature>
<dbReference type="Proteomes" id="UP000267821">
    <property type="component" value="Unassembled WGS sequence"/>
</dbReference>
<evidence type="ECO:0000313" key="5">
    <source>
        <dbReference type="EMBL" id="RPB26102.1"/>
    </source>
</evidence>
<dbReference type="InterPro" id="IPR046523">
    <property type="entry name" value="UTP20_dom"/>
</dbReference>
<evidence type="ECO:0000259" key="2">
    <source>
        <dbReference type="Pfam" id="PF07539"/>
    </source>
</evidence>
<name>A0A3N4LY57_9PEZI</name>
<feature type="domain" description="U3 small nucleolar RNA-associated protein 20 C-terminal" evidence="4">
    <location>
        <begin position="2398"/>
        <end position="2657"/>
    </location>
</feature>